<organism evidence="5 6">
    <name type="scientific">Planococcus koreensis</name>
    <dbReference type="NCBI Taxonomy" id="112331"/>
    <lineage>
        <taxon>Bacteria</taxon>
        <taxon>Bacillati</taxon>
        <taxon>Bacillota</taxon>
        <taxon>Bacilli</taxon>
        <taxon>Bacillales</taxon>
        <taxon>Caryophanaceae</taxon>
        <taxon>Planococcus</taxon>
    </lineage>
</organism>
<keyword evidence="2" id="KW-0378">Hydrolase</keyword>
<evidence type="ECO:0000313" key="5">
    <source>
        <dbReference type="EMBL" id="MBB5181269.1"/>
    </source>
</evidence>
<reference evidence="5 6" key="1">
    <citation type="submission" date="2020-08" db="EMBL/GenBank/DDBJ databases">
        <title>Genomic Encyclopedia of Type Strains, Phase IV (KMG-IV): sequencing the most valuable type-strain genomes for metagenomic binning, comparative biology and taxonomic classification.</title>
        <authorList>
            <person name="Goeker M."/>
        </authorList>
    </citation>
    <scope>NUCLEOTIDE SEQUENCE [LARGE SCALE GENOMIC DNA]</scope>
    <source>
        <strain evidence="5 6">DSM 15895</strain>
    </source>
</reference>
<dbReference type="PANTHER" id="PTHR43309:SF5">
    <property type="entry name" value="5-OXOPROLINASE SUBUNIT C"/>
    <property type="match status" value="1"/>
</dbReference>
<dbReference type="Gene3D" id="2.40.100.10">
    <property type="entry name" value="Cyclophilin-like"/>
    <property type="match status" value="1"/>
</dbReference>
<dbReference type="EMBL" id="JACHHE010000008">
    <property type="protein sequence ID" value="MBB5181269.1"/>
    <property type="molecule type" value="Genomic_DNA"/>
</dbReference>
<evidence type="ECO:0000313" key="6">
    <source>
        <dbReference type="Proteomes" id="UP000525923"/>
    </source>
</evidence>
<evidence type="ECO:0000259" key="4">
    <source>
        <dbReference type="SMART" id="SM00797"/>
    </source>
</evidence>
<dbReference type="Proteomes" id="UP000525923">
    <property type="component" value="Unassembled WGS sequence"/>
</dbReference>
<dbReference type="Pfam" id="PF02626">
    <property type="entry name" value="CT_A_B"/>
    <property type="match status" value="1"/>
</dbReference>
<comment type="caution">
    <text evidence="5">The sequence shown here is derived from an EMBL/GenBank/DDBJ whole genome shotgun (WGS) entry which is preliminary data.</text>
</comment>
<dbReference type="SUPFAM" id="SSF50891">
    <property type="entry name" value="Cyclophilin-like"/>
    <property type="match status" value="1"/>
</dbReference>
<protein>
    <submittedName>
        <fullName evidence="5">Antagonist of KipI</fullName>
    </submittedName>
</protein>
<keyword evidence="6" id="KW-1185">Reference proteome</keyword>
<dbReference type="AlphaFoldDB" id="A0A7W8FT64"/>
<keyword evidence="1" id="KW-0547">Nucleotide-binding</keyword>
<dbReference type="SMART" id="SM00797">
    <property type="entry name" value="AHS2"/>
    <property type="match status" value="1"/>
</dbReference>
<sequence length="327" mass="35781">MMLKILKGGMLTSVQDLGRYGFQKYGVIASGAMDPFAHRIANLLVGNHENAATLEISLAGPSIEFEEDAIIALCGGDLSPQLDGKECRMWRTLAVKKGCTLSFGAPKKGCRTYLAAAGGINVPEVMHSKSTYLRAAIGGFQGRALKTGDRVPLNPVDPKRAAALLKAANSGQEWQIPAIRYFNEPVVRIMKGRQFDLFDAQSQERVFSSQFTVGAHSDRMGYRLEGTPLSLNKAEELISEPVAFGSIQVPPDGNPIVLMADRQTTGGYPKIGQVASIDLPLISQLNPGDKIRFKEISLDEAQKRLIAQEQHIRQMKIGIDLKMEEWK</sequence>
<feature type="domain" description="Carboxyltransferase" evidence="4">
    <location>
        <begin position="24"/>
        <end position="311"/>
    </location>
</feature>
<keyword evidence="3" id="KW-0067">ATP-binding</keyword>
<evidence type="ECO:0000256" key="3">
    <source>
        <dbReference type="ARBA" id="ARBA00022840"/>
    </source>
</evidence>
<proteinExistence type="predicted"/>
<dbReference type="NCBIfam" id="TIGR00724">
    <property type="entry name" value="urea_amlyse_rel"/>
    <property type="match status" value="1"/>
</dbReference>
<dbReference type="InterPro" id="IPR052708">
    <property type="entry name" value="PxpC"/>
</dbReference>
<dbReference type="InterPro" id="IPR029000">
    <property type="entry name" value="Cyclophilin-like_dom_sf"/>
</dbReference>
<evidence type="ECO:0000256" key="2">
    <source>
        <dbReference type="ARBA" id="ARBA00022801"/>
    </source>
</evidence>
<evidence type="ECO:0000256" key="1">
    <source>
        <dbReference type="ARBA" id="ARBA00022741"/>
    </source>
</evidence>
<dbReference type="GO" id="GO:0016787">
    <property type="term" value="F:hydrolase activity"/>
    <property type="evidence" value="ECO:0007669"/>
    <property type="project" value="UniProtKB-KW"/>
</dbReference>
<dbReference type="GO" id="GO:0005524">
    <property type="term" value="F:ATP binding"/>
    <property type="evidence" value="ECO:0007669"/>
    <property type="project" value="UniProtKB-KW"/>
</dbReference>
<name>A0A7W8FT64_9BACL</name>
<dbReference type="PANTHER" id="PTHR43309">
    <property type="entry name" value="5-OXOPROLINASE SUBUNIT C"/>
    <property type="match status" value="1"/>
</dbReference>
<accession>A0A7W8FT64</accession>
<dbReference type="InterPro" id="IPR003778">
    <property type="entry name" value="CT_A_B"/>
</dbReference>
<gene>
    <name evidence="5" type="ORF">HNQ44_002734</name>
</gene>